<protein>
    <submittedName>
        <fullName evidence="1">Uncharacterized protein</fullName>
    </submittedName>
</protein>
<dbReference type="AlphaFoldDB" id="A0A3T0D6Z3"/>
<proteinExistence type="predicted"/>
<dbReference type="KEGG" id="ccha:ELD05_09635"/>
<organism evidence="1 2">
    <name type="scientific">Caldicellulosiruptor changbaiensis</name>
    <dbReference type="NCBI Taxonomy" id="1222016"/>
    <lineage>
        <taxon>Bacteria</taxon>
        <taxon>Bacillati</taxon>
        <taxon>Bacillota</taxon>
        <taxon>Bacillota incertae sedis</taxon>
        <taxon>Caldicellulosiruptorales</taxon>
        <taxon>Caldicellulosiruptoraceae</taxon>
        <taxon>Caldicellulosiruptor</taxon>
    </lineage>
</organism>
<accession>A0A3T0D6Z3</accession>
<dbReference type="Proteomes" id="UP000282930">
    <property type="component" value="Chromosome"/>
</dbReference>
<gene>
    <name evidence="1" type="ORF">ELD05_09635</name>
</gene>
<dbReference type="EMBL" id="CP034791">
    <property type="protein sequence ID" value="AZT90880.1"/>
    <property type="molecule type" value="Genomic_DNA"/>
</dbReference>
<dbReference type="RefSeq" id="WP_127352259.1">
    <property type="nucleotide sequence ID" value="NZ_CP034791.1"/>
</dbReference>
<evidence type="ECO:0000313" key="1">
    <source>
        <dbReference type="EMBL" id="AZT90880.1"/>
    </source>
</evidence>
<evidence type="ECO:0000313" key="2">
    <source>
        <dbReference type="Proteomes" id="UP000282930"/>
    </source>
</evidence>
<name>A0A3T0D6Z3_9FIRM</name>
<sequence length="106" mass="12604">MPQIRIVKYLLQYRGGNFYDDGFIKPFAIKRRMRRIEKELESCYKKYADLNRTIANEWLALDFEGLVKYENIIYDDLYHDFYKFEEGRVAESGKSAATTSKPKSDI</sequence>
<keyword evidence="2" id="KW-1185">Reference proteome</keyword>
<reference evidence="1 2" key="1">
    <citation type="submission" date="2018-12" db="EMBL/GenBank/DDBJ databases">
        <title>Genome sequence from the cellulolytic species, Caldicellulosiruptor changbaiensis.</title>
        <authorList>
            <person name="Blumer-Schuette S.E."/>
            <person name="Mendoza C."/>
        </authorList>
    </citation>
    <scope>NUCLEOTIDE SEQUENCE [LARGE SCALE GENOMIC DNA]</scope>
    <source>
        <strain evidence="1 2">CBS-Z</strain>
    </source>
</reference>